<gene>
    <name evidence="8" type="ORF">I8J34_09920</name>
</gene>
<evidence type="ECO:0000256" key="1">
    <source>
        <dbReference type="ARBA" id="ARBA00022553"/>
    </source>
</evidence>
<keyword evidence="9" id="KW-1185">Reference proteome</keyword>
<dbReference type="GO" id="GO:0000160">
    <property type="term" value="P:phosphorelay signal transduction system"/>
    <property type="evidence" value="ECO:0007669"/>
    <property type="project" value="InterPro"/>
</dbReference>
<dbReference type="PANTHER" id="PTHR43214:SF41">
    <property type="entry name" value="NITRATE_NITRITE RESPONSE REGULATOR PROTEIN NARP"/>
    <property type="match status" value="1"/>
</dbReference>
<keyword evidence="2" id="KW-0805">Transcription regulation</keyword>
<dbReference type="SMART" id="SM00421">
    <property type="entry name" value="HTH_LUXR"/>
    <property type="match status" value="1"/>
</dbReference>
<dbReference type="Proteomes" id="UP000694660">
    <property type="component" value="Unassembled WGS sequence"/>
</dbReference>
<dbReference type="GO" id="GO:0006355">
    <property type="term" value="P:regulation of DNA-templated transcription"/>
    <property type="evidence" value="ECO:0007669"/>
    <property type="project" value="InterPro"/>
</dbReference>
<feature type="modified residue" description="4-aspartylphosphate" evidence="5">
    <location>
        <position position="54"/>
    </location>
</feature>
<proteinExistence type="predicted"/>
<feature type="domain" description="HTH luxR-type" evidence="6">
    <location>
        <begin position="142"/>
        <end position="207"/>
    </location>
</feature>
<evidence type="ECO:0000256" key="4">
    <source>
        <dbReference type="ARBA" id="ARBA00023163"/>
    </source>
</evidence>
<dbReference type="SMART" id="SM00448">
    <property type="entry name" value="REC"/>
    <property type="match status" value="1"/>
</dbReference>
<keyword evidence="1 5" id="KW-0597">Phosphoprotein</keyword>
<evidence type="ECO:0000256" key="2">
    <source>
        <dbReference type="ARBA" id="ARBA00023015"/>
    </source>
</evidence>
<dbReference type="InterPro" id="IPR011006">
    <property type="entry name" value="CheY-like_superfamily"/>
</dbReference>
<protein>
    <submittedName>
        <fullName evidence="8">Response regulator transcription factor</fullName>
    </submittedName>
</protein>
<keyword evidence="4" id="KW-0804">Transcription</keyword>
<evidence type="ECO:0000259" key="6">
    <source>
        <dbReference type="PROSITE" id="PS50043"/>
    </source>
</evidence>
<dbReference type="PROSITE" id="PS50043">
    <property type="entry name" value="HTH_LUXR_2"/>
    <property type="match status" value="1"/>
</dbReference>
<dbReference type="AlphaFoldDB" id="A0A944DES6"/>
<evidence type="ECO:0000256" key="3">
    <source>
        <dbReference type="ARBA" id="ARBA00023125"/>
    </source>
</evidence>
<dbReference type="GO" id="GO:0003677">
    <property type="term" value="F:DNA binding"/>
    <property type="evidence" value="ECO:0007669"/>
    <property type="project" value="UniProtKB-KW"/>
</dbReference>
<dbReference type="InterPro" id="IPR000792">
    <property type="entry name" value="Tscrpt_reg_LuxR_C"/>
</dbReference>
<dbReference type="Gene3D" id="3.40.50.2300">
    <property type="match status" value="1"/>
</dbReference>
<dbReference type="Pfam" id="PF00072">
    <property type="entry name" value="Response_reg"/>
    <property type="match status" value="1"/>
</dbReference>
<accession>A0A944DES6</accession>
<dbReference type="PANTHER" id="PTHR43214">
    <property type="entry name" value="TWO-COMPONENT RESPONSE REGULATOR"/>
    <property type="match status" value="1"/>
</dbReference>
<dbReference type="EMBL" id="JAEKFT010000009">
    <property type="protein sequence ID" value="MBT0961488.1"/>
    <property type="molecule type" value="Genomic_DNA"/>
</dbReference>
<evidence type="ECO:0000313" key="9">
    <source>
        <dbReference type="Proteomes" id="UP000694660"/>
    </source>
</evidence>
<dbReference type="InterPro" id="IPR001789">
    <property type="entry name" value="Sig_transdc_resp-reg_receiver"/>
</dbReference>
<dbReference type="PRINTS" id="PR00038">
    <property type="entry name" value="HTHLUXR"/>
</dbReference>
<dbReference type="CDD" id="cd17535">
    <property type="entry name" value="REC_NarL-like"/>
    <property type="match status" value="1"/>
</dbReference>
<evidence type="ECO:0000256" key="5">
    <source>
        <dbReference type="PROSITE-ProRule" id="PRU00169"/>
    </source>
</evidence>
<dbReference type="PROSITE" id="PS50110">
    <property type="entry name" value="RESPONSE_REGULATORY"/>
    <property type="match status" value="1"/>
</dbReference>
<reference evidence="9" key="1">
    <citation type="journal article" date="2022" name="ISME J.">
        <title>Genetic and phylogenetic analysis of dissimilatory iodate-reducing bacteria identifies potential niches across the world's oceans.</title>
        <authorList>
            <person name="Reyes-Umana V."/>
            <person name="Henning Z."/>
            <person name="Lee K."/>
            <person name="Barnum T.P."/>
            <person name="Coates J.D."/>
        </authorList>
    </citation>
    <scope>NUCLEOTIDE SEQUENCE [LARGE SCALE GENOMIC DNA]</scope>
    <source>
        <strain evidence="9">IR12</strain>
    </source>
</reference>
<dbReference type="InterPro" id="IPR016032">
    <property type="entry name" value="Sig_transdc_resp-reg_C-effctor"/>
</dbReference>
<dbReference type="RefSeq" id="WP_214361243.1">
    <property type="nucleotide sequence ID" value="NZ_JAEKFT010000009.1"/>
</dbReference>
<dbReference type="Pfam" id="PF00196">
    <property type="entry name" value="GerE"/>
    <property type="match status" value="1"/>
</dbReference>
<dbReference type="SUPFAM" id="SSF52172">
    <property type="entry name" value="CheY-like"/>
    <property type="match status" value="1"/>
</dbReference>
<dbReference type="CDD" id="cd06170">
    <property type="entry name" value="LuxR_C_like"/>
    <property type="match status" value="1"/>
</dbReference>
<feature type="domain" description="Response regulatory" evidence="7">
    <location>
        <begin position="3"/>
        <end position="119"/>
    </location>
</feature>
<keyword evidence="3" id="KW-0238">DNA-binding</keyword>
<dbReference type="InterPro" id="IPR058245">
    <property type="entry name" value="NreC/VraR/RcsB-like_REC"/>
</dbReference>
<evidence type="ECO:0000313" key="8">
    <source>
        <dbReference type="EMBL" id="MBT0961488.1"/>
    </source>
</evidence>
<dbReference type="InterPro" id="IPR039420">
    <property type="entry name" value="WalR-like"/>
</dbReference>
<organism evidence="8 9">
    <name type="scientific">Denitromonas iodatirespirans</name>
    <dbReference type="NCBI Taxonomy" id="2795389"/>
    <lineage>
        <taxon>Bacteria</taxon>
        <taxon>Pseudomonadati</taxon>
        <taxon>Pseudomonadota</taxon>
        <taxon>Betaproteobacteria</taxon>
        <taxon>Rhodocyclales</taxon>
        <taxon>Zoogloeaceae</taxon>
        <taxon>Denitromonas</taxon>
    </lineage>
</organism>
<name>A0A944DES6_DENI1</name>
<sequence length="210" mass="22937">MTTVLIADDHAVVRSGLRQFLASTTDLKITAEACNGQDVLQQIGPSKCDILLLDINLPDLNGLEVLKRAKRLRPDLPVLVFSMFSEDEFAVHALNAGASGYLNKDSPPAQILQALRTVASGARYLSPALAEKLLSGNLGRGKALPHETLSPRENEVMLALSRGIALTRIAQQLNLSVKTISTYRTRVLEKLNLNSNADITRYVLEHKLDT</sequence>
<evidence type="ECO:0000259" key="7">
    <source>
        <dbReference type="PROSITE" id="PS50110"/>
    </source>
</evidence>
<comment type="caution">
    <text evidence="8">The sequence shown here is derived from an EMBL/GenBank/DDBJ whole genome shotgun (WGS) entry which is preliminary data.</text>
</comment>
<dbReference type="SUPFAM" id="SSF46894">
    <property type="entry name" value="C-terminal effector domain of the bipartite response regulators"/>
    <property type="match status" value="1"/>
</dbReference>